<dbReference type="EMBL" id="FUWJ01000014">
    <property type="protein sequence ID" value="SKA37057.1"/>
    <property type="molecule type" value="Genomic_DNA"/>
</dbReference>
<evidence type="ECO:0000256" key="1">
    <source>
        <dbReference type="SAM" id="MobiDB-lite"/>
    </source>
</evidence>
<keyword evidence="3" id="KW-1185">Reference proteome</keyword>
<feature type="region of interest" description="Disordered" evidence="1">
    <location>
        <begin position="1"/>
        <end position="32"/>
    </location>
</feature>
<evidence type="ECO:0000313" key="2">
    <source>
        <dbReference type="EMBL" id="SKA37057.1"/>
    </source>
</evidence>
<protein>
    <submittedName>
        <fullName evidence="2">Uncharacterized protein</fullName>
    </submittedName>
</protein>
<accession>A0A1T4T9K4</accession>
<sequence>MFTIRMPTRPGADGRRLSREAGPVPRNRERESSGLLEDELLDVYAAIVIAVPVAYLVKSLWL</sequence>
<gene>
    <name evidence="2" type="ORF">SAMN02745126_05876</name>
</gene>
<dbReference type="AlphaFoldDB" id="A0A1T4T9K4"/>
<evidence type="ECO:0000313" key="3">
    <source>
        <dbReference type="Proteomes" id="UP000190092"/>
    </source>
</evidence>
<name>A0A1T4T9K4_9HYPH</name>
<reference evidence="3" key="1">
    <citation type="submission" date="2017-02" db="EMBL/GenBank/DDBJ databases">
        <authorList>
            <person name="Varghese N."/>
            <person name="Submissions S."/>
        </authorList>
    </citation>
    <scope>NUCLEOTIDE SEQUENCE [LARGE SCALE GENOMIC DNA]</scope>
    <source>
        <strain evidence="3">ATCC 27094</strain>
    </source>
</reference>
<proteinExistence type="predicted"/>
<dbReference type="STRING" id="225324.SAMN02745126_05876"/>
<dbReference type="Proteomes" id="UP000190092">
    <property type="component" value="Unassembled WGS sequence"/>
</dbReference>
<organism evidence="2 3">
    <name type="scientific">Enhydrobacter aerosaccus</name>
    <dbReference type="NCBI Taxonomy" id="225324"/>
    <lineage>
        <taxon>Bacteria</taxon>
        <taxon>Pseudomonadati</taxon>
        <taxon>Pseudomonadota</taxon>
        <taxon>Alphaproteobacteria</taxon>
        <taxon>Hyphomicrobiales</taxon>
        <taxon>Enhydrobacter</taxon>
    </lineage>
</organism>